<dbReference type="EMBL" id="HBUE01245683">
    <property type="protein sequence ID" value="CAG6551928.1"/>
    <property type="molecule type" value="Transcribed_RNA"/>
</dbReference>
<dbReference type="EMBL" id="HBUE01352791">
    <property type="protein sequence ID" value="CAG6604239.1"/>
    <property type="molecule type" value="Transcribed_RNA"/>
</dbReference>
<dbReference type="EMBL" id="HBUE01245688">
    <property type="protein sequence ID" value="CAG6551936.1"/>
    <property type="molecule type" value="Transcribed_RNA"/>
</dbReference>
<dbReference type="AlphaFoldDB" id="A0A8D8IH32"/>
<name>A0A8D8IH32_CULPI</name>
<proteinExistence type="predicted"/>
<dbReference type="EMBL" id="HBUE01352784">
    <property type="protein sequence ID" value="CAG6604227.1"/>
    <property type="molecule type" value="Transcribed_RNA"/>
</dbReference>
<dbReference type="EMBL" id="HBUE01352778">
    <property type="protein sequence ID" value="CAG6604221.1"/>
    <property type="molecule type" value="Transcribed_RNA"/>
</dbReference>
<reference evidence="1" key="1">
    <citation type="submission" date="2021-05" db="EMBL/GenBank/DDBJ databases">
        <authorList>
            <person name="Alioto T."/>
            <person name="Alioto T."/>
            <person name="Gomez Garrido J."/>
        </authorList>
    </citation>
    <scope>NUCLEOTIDE SEQUENCE</scope>
</reference>
<evidence type="ECO:0000313" key="1">
    <source>
        <dbReference type="EMBL" id="CAG6551936.1"/>
    </source>
</evidence>
<dbReference type="EMBL" id="HBUE01352789">
    <property type="protein sequence ID" value="CAG6604235.1"/>
    <property type="molecule type" value="Transcribed_RNA"/>
</dbReference>
<protein>
    <submittedName>
        <fullName evidence="1">(northern house mosquito) hypothetical protein</fullName>
    </submittedName>
</protein>
<accession>A0A8D8IH32</accession>
<dbReference type="EMBL" id="HBUE01245690">
    <property type="protein sequence ID" value="CAG6551940.1"/>
    <property type="molecule type" value="Transcribed_RNA"/>
</dbReference>
<organism evidence="1">
    <name type="scientific">Culex pipiens</name>
    <name type="common">House mosquito</name>
    <dbReference type="NCBI Taxonomy" id="7175"/>
    <lineage>
        <taxon>Eukaryota</taxon>
        <taxon>Metazoa</taxon>
        <taxon>Ecdysozoa</taxon>
        <taxon>Arthropoda</taxon>
        <taxon>Hexapoda</taxon>
        <taxon>Insecta</taxon>
        <taxon>Pterygota</taxon>
        <taxon>Neoptera</taxon>
        <taxon>Endopterygota</taxon>
        <taxon>Diptera</taxon>
        <taxon>Nematocera</taxon>
        <taxon>Culicoidea</taxon>
        <taxon>Culicidae</taxon>
        <taxon>Culicinae</taxon>
        <taxon>Culicini</taxon>
        <taxon>Culex</taxon>
        <taxon>Culex</taxon>
    </lineage>
</organism>
<dbReference type="EMBL" id="HBUE01245677">
    <property type="protein sequence ID" value="CAG6551922.1"/>
    <property type="molecule type" value="Transcribed_RNA"/>
</dbReference>
<sequence length="313" mass="34421">MLRDVLADDCCWIGHIEQQGTDAGQGIPQGRGLTSSSVGFDGGRRCAGTRARAGCCWRRTGSCSGWRCCGCRVWCLSRGRCGSCCRRWSCCCSSGGGCCSCCRGCCGRRRRRFRQLIVRNHDQRLNGVLFVLLGKIRQLRKLVRSANVLTVDEPVRPEVGGLLEHALVTLGQHDRLVQRDRTGHVLAVHRGGVLGEFHLAVQQAGQIERNGFACDLQVRDVVIVPHDDLRGVGSGVDVVAVRYRPVEGWDFTFGLQLVAQVVRPGHLVLVVHRLPVGHYCGKEFHRSSQHHRAGCFQVNGVIGGQNAAGRYHH</sequence>